<evidence type="ECO:0000313" key="2">
    <source>
        <dbReference type="Proteomes" id="UP000297245"/>
    </source>
</evidence>
<protein>
    <submittedName>
        <fullName evidence="1">Uncharacterized protein</fullName>
    </submittedName>
</protein>
<dbReference type="Proteomes" id="UP000297245">
    <property type="component" value="Unassembled WGS sequence"/>
</dbReference>
<sequence>MEWITRPNELLETWNNSTYTVESSRTDSSEGHCTGTTRSCGWAWNWRALGDYDDGDGDDDVSVTRC</sequence>
<reference evidence="1 2" key="1">
    <citation type="journal article" date="2019" name="Nat. Ecol. Evol.">
        <title>Megaphylogeny resolves global patterns of mushroom evolution.</title>
        <authorList>
            <person name="Varga T."/>
            <person name="Krizsan K."/>
            <person name="Foldi C."/>
            <person name="Dima B."/>
            <person name="Sanchez-Garcia M."/>
            <person name="Sanchez-Ramirez S."/>
            <person name="Szollosi G.J."/>
            <person name="Szarkandi J.G."/>
            <person name="Papp V."/>
            <person name="Albert L."/>
            <person name="Andreopoulos W."/>
            <person name="Angelini C."/>
            <person name="Antonin V."/>
            <person name="Barry K.W."/>
            <person name="Bougher N.L."/>
            <person name="Buchanan P."/>
            <person name="Buyck B."/>
            <person name="Bense V."/>
            <person name="Catcheside P."/>
            <person name="Chovatia M."/>
            <person name="Cooper J."/>
            <person name="Damon W."/>
            <person name="Desjardin D."/>
            <person name="Finy P."/>
            <person name="Geml J."/>
            <person name="Haridas S."/>
            <person name="Hughes K."/>
            <person name="Justo A."/>
            <person name="Karasinski D."/>
            <person name="Kautmanova I."/>
            <person name="Kiss B."/>
            <person name="Kocsube S."/>
            <person name="Kotiranta H."/>
            <person name="LaButti K.M."/>
            <person name="Lechner B.E."/>
            <person name="Liimatainen K."/>
            <person name="Lipzen A."/>
            <person name="Lukacs Z."/>
            <person name="Mihaltcheva S."/>
            <person name="Morgado L.N."/>
            <person name="Niskanen T."/>
            <person name="Noordeloos M.E."/>
            <person name="Ohm R.A."/>
            <person name="Ortiz-Santana B."/>
            <person name="Ovrebo C."/>
            <person name="Racz N."/>
            <person name="Riley R."/>
            <person name="Savchenko A."/>
            <person name="Shiryaev A."/>
            <person name="Soop K."/>
            <person name="Spirin V."/>
            <person name="Szebenyi C."/>
            <person name="Tomsovsky M."/>
            <person name="Tulloss R.E."/>
            <person name="Uehling J."/>
            <person name="Grigoriev I.V."/>
            <person name="Vagvolgyi C."/>
            <person name="Papp T."/>
            <person name="Martin F.M."/>
            <person name="Miettinen O."/>
            <person name="Hibbett D.S."/>
            <person name="Nagy L.G."/>
        </authorList>
    </citation>
    <scope>NUCLEOTIDE SEQUENCE [LARGE SCALE GENOMIC DNA]</scope>
    <source>
        <strain evidence="1 2">CBS 962.96</strain>
    </source>
</reference>
<evidence type="ECO:0000313" key="1">
    <source>
        <dbReference type="EMBL" id="THU83088.1"/>
    </source>
</evidence>
<name>A0A4S8L4V9_DENBC</name>
<organism evidence="1 2">
    <name type="scientific">Dendrothele bispora (strain CBS 962.96)</name>
    <dbReference type="NCBI Taxonomy" id="1314807"/>
    <lineage>
        <taxon>Eukaryota</taxon>
        <taxon>Fungi</taxon>
        <taxon>Dikarya</taxon>
        <taxon>Basidiomycota</taxon>
        <taxon>Agaricomycotina</taxon>
        <taxon>Agaricomycetes</taxon>
        <taxon>Agaricomycetidae</taxon>
        <taxon>Agaricales</taxon>
        <taxon>Agaricales incertae sedis</taxon>
        <taxon>Dendrothele</taxon>
    </lineage>
</organism>
<proteinExistence type="predicted"/>
<keyword evidence="2" id="KW-1185">Reference proteome</keyword>
<dbReference type="AlphaFoldDB" id="A0A4S8L4V9"/>
<dbReference type="EMBL" id="ML179687">
    <property type="protein sequence ID" value="THU83088.1"/>
    <property type="molecule type" value="Genomic_DNA"/>
</dbReference>
<accession>A0A4S8L4V9</accession>
<gene>
    <name evidence="1" type="ORF">K435DRAFT_784351</name>
</gene>